<gene>
    <name evidence="1" type="ORF">LCGC14_1279860</name>
</gene>
<comment type="caution">
    <text evidence="1">The sequence shown here is derived from an EMBL/GenBank/DDBJ whole genome shotgun (WGS) entry which is preliminary data.</text>
</comment>
<dbReference type="AlphaFoldDB" id="A0A0F9NYP5"/>
<name>A0A0F9NYP5_9ZZZZ</name>
<evidence type="ECO:0000313" key="1">
    <source>
        <dbReference type="EMBL" id="KKM86362.1"/>
    </source>
</evidence>
<dbReference type="EMBL" id="LAZR01007270">
    <property type="protein sequence ID" value="KKM86362.1"/>
    <property type="molecule type" value="Genomic_DNA"/>
</dbReference>
<reference evidence="1" key="1">
    <citation type="journal article" date="2015" name="Nature">
        <title>Complex archaea that bridge the gap between prokaryotes and eukaryotes.</title>
        <authorList>
            <person name="Spang A."/>
            <person name="Saw J.H."/>
            <person name="Jorgensen S.L."/>
            <person name="Zaremba-Niedzwiedzka K."/>
            <person name="Martijn J."/>
            <person name="Lind A.E."/>
            <person name="van Eijk R."/>
            <person name="Schleper C."/>
            <person name="Guy L."/>
            <person name="Ettema T.J."/>
        </authorList>
    </citation>
    <scope>NUCLEOTIDE SEQUENCE</scope>
</reference>
<proteinExistence type="predicted"/>
<protein>
    <submittedName>
        <fullName evidence="1">Uncharacterized protein</fullName>
    </submittedName>
</protein>
<sequence length="142" mass="16169">MKAYKWTTDKMQAFHNGHQFNFGWNEEDGVKDGSVCKDGGFHITRNPDKMCSAQDAQFPPNGKMMCRCYEVYYLKKDILGDDGFKLRVKAFKILKKKVLRESPSRLQPRTYGTPYVNFSYTTDTTSGTGSTCWGTFSLTATT</sequence>
<organism evidence="1">
    <name type="scientific">marine sediment metagenome</name>
    <dbReference type="NCBI Taxonomy" id="412755"/>
    <lineage>
        <taxon>unclassified sequences</taxon>
        <taxon>metagenomes</taxon>
        <taxon>ecological metagenomes</taxon>
    </lineage>
</organism>
<accession>A0A0F9NYP5</accession>